<dbReference type="Pfam" id="PF00990">
    <property type="entry name" value="GGDEF"/>
    <property type="match status" value="1"/>
</dbReference>
<evidence type="ECO:0000256" key="1">
    <source>
        <dbReference type="ARBA" id="ARBA00001946"/>
    </source>
</evidence>
<dbReference type="RefSeq" id="WP_105933556.1">
    <property type="nucleotide sequence ID" value="NZ_PVNP01000036.1"/>
</dbReference>
<evidence type="ECO:0000256" key="3">
    <source>
        <dbReference type="ARBA" id="ARBA00034247"/>
    </source>
</evidence>
<dbReference type="PROSITE" id="PS50887">
    <property type="entry name" value="GGDEF"/>
    <property type="match status" value="1"/>
</dbReference>
<dbReference type="EC" id="2.7.7.65" evidence="2"/>
<feature type="transmembrane region" description="Helical" evidence="4">
    <location>
        <begin position="436"/>
        <end position="454"/>
    </location>
</feature>
<dbReference type="Gene3D" id="3.30.70.270">
    <property type="match status" value="1"/>
</dbReference>
<dbReference type="Proteomes" id="UP000238949">
    <property type="component" value="Unassembled WGS sequence"/>
</dbReference>
<dbReference type="InterPro" id="IPR043128">
    <property type="entry name" value="Rev_trsase/Diguanyl_cyclase"/>
</dbReference>
<comment type="caution">
    <text evidence="7">The sequence shown here is derived from an EMBL/GenBank/DDBJ whole genome shotgun (WGS) entry which is preliminary data.</text>
</comment>
<dbReference type="Gene3D" id="1.25.40.10">
    <property type="entry name" value="Tetratricopeptide repeat domain"/>
    <property type="match status" value="1"/>
</dbReference>
<accession>A0A2S9VE89</accession>
<comment type="cofactor">
    <cofactor evidence="1">
        <name>Mg(2+)</name>
        <dbReference type="ChEBI" id="CHEBI:18420"/>
    </cofactor>
</comment>
<comment type="catalytic activity">
    <reaction evidence="3">
        <text>2 GTP = 3',3'-c-di-GMP + 2 diphosphate</text>
        <dbReference type="Rhea" id="RHEA:24898"/>
        <dbReference type="ChEBI" id="CHEBI:33019"/>
        <dbReference type="ChEBI" id="CHEBI:37565"/>
        <dbReference type="ChEBI" id="CHEBI:58805"/>
        <dbReference type="EC" id="2.7.7.65"/>
    </reaction>
</comment>
<reference evidence="8" key="1">
    <citation type="journal article" date="2020" name="Int. J. Syst. Evol. Microbiol.">
        <title>Alteromonas alba sp. nov., a marine bacterium isolated from the seawater of the West Pacific Ocean.</title>
        <authorList>
            <person name="Sun C."/>
            <person name="Wu Y.-H."/>
            <person name="Xamxidin M."/>
            <person name="Cheng H."/>
            <person name="Xu X.-W."/>
        </authorList>
    </citation>
    <scope>NUCLEOTIDE SEQUENCE [LARGE SCALE GENOMIC DNA]</scope>
    <source>
        <strain evidence="8">190</strain>
    </source>
</reference>
<sequence>MFKANHVCRVFLSILFAVVSFNAVSSDDKSRLHQYVGLLNHFHGEPGAFVEAVNHTDLLSADTSLARIFRYLYLREPAEFEDYMKVPKVSAPAEEDWQTFQKLDELLYASFRAGSLIQWENAQENLLYLKKQLLLSGNKAAVAQVAMALAIYYFDYGNDVLSGISELLYAMPALKNNDEYPQPNVFYDRELALFLLFANLYDLGAFEAAYQYGVTFFNLIRSNSKSRRYLQEYFVMVNLTSEMQKYDEAMAYADELIFLAQSLSPSNQLYALIAKVSVYARRNKPGDLQAALQLVEMARLKSSPQEWDIIEQSRMLVLQSIQAGLKRNSARANTLVNELSTLISKNPDRFSSLDLKHLSLLRVFIAETSNDASLVKEIRLARLEKEQAYVVTALEKRLDSWGDEMASDITLLNLENIQRRNEAQQQAIETANLKTIIMLLVVLLIGTLAAWLFVQRRRIHQLAYTDPLTSAPNRRFMFNLLTKVFAKPRQGNCIALLDIDHFKKVNDSYGHQTGDEVLVKCSQLIRQRLRSTDQFCRYGGEEFLLLLKDTTVHQAQEVMDDIRSALQAVTNWQSTNEKFAVSFSCGLVELSIYEDIDQAIAHCDQLLYTAKKQGRGRTILPAAAMQPV</sequence>
<dbReference type="GO" id="GO:0052621">
    <property type="term" value="F:diguanylate cyclase activity"/>
    <property type="evidence" value="ECO:0007669"/>
    <property type="project" value="UniProtKB-EC"/>
</dbReference>
<evidence type="ECO:0000313" key="8">
    <source>
        <dbReference type="Proteomes" id="UP000238949"/>
    </source>
</evidence>
<proteinExistence type="predicted"/>
<evidence type="ECO:0000256" key="2">
    <source>
        <dbReference type="ARBA" id="ARBA00012528"/>
    </source>
</evidence>
<organism evidence="7 8">
    <name type="scientific">Alteromonas alba</name>
    <dbReference type="NCBI Taxonomy" id="2079529"/>
    <lineage>
        <taxon>Bacteria</taxon>
        <taxon>Pseudomonadati</taxon>
        <taxon>Pseudomonadota</taxon>
        <taxon>Gammaproteobacteria</taxon>
        <taxon>Alteromonadales</taxon>
        <taxon>Alteromonadaceae</taxon>
        <taxon>Alteromonas/Salinimonas group</taxon>
        <taxon>Alteromonas</taxon>
    </lineage>
</organism>
<evidence type="ECO:0000256" key="4">
    <source>
        <dbReference type="SAM" id="Phobius"/>
    </source>
</evidence>
<dbReference type="InterPro" id="IPR050469">
    <property type="entry name" value="Diguanylate_Cyclase"/>
</dbReference>
<keyword evidence="4" id="KW-1133">Transmembrane helix</keyword>
<dbReference type="InterPro" id="IPR000160">
    <property type="entry name" value="GGDEF_dom"/>
</dbReference>
<dbReference type="NCBIfam" id="TIGR00254">
    <property type="entry name" value="GGDEF"/>
    <property type="match status" value="1"/>
</dbReference>
<keyword evidence="5" id="KW-0732">Signal</keyword>
<feature type="chain" id="PRO_5015677792" description="diguanylate cyclase" evidence="5">
    <location>
        <begin position="26"/>
        <end position="628"/>
    </location>
</feature>
<name>A0A2S9VE89_9ALTE</name>
<dbReference type="OrthoDB" id="6324864at2"/>
<evidence type="ECO:0000259" key="6">
    <source>
        <dbReference type="PROSITE" id="PS50887"/>
    </source>
</evidence>
<keyword evidence="8" id="KW-1185">Reference proteome</keyword>
<dbReference type="EMBL" id="PVNP01000036">
    <property type="protein sequence ID" value="PRO74770.1"/>
    <property type="molecule type" value="Genomic_DNA"/>
</dbReference>
<keyword evidence="4" id="KW-0812">Transmembrane</keyword>
<dbReference type="PANTHER" id="PTHR45138">
    <property type="entry name" value="REGULATORY COMPONENTS OF SENSORY TRANSDUCTION SYSTEM"/>
    <property type="match status" value="1"/>
</dbReference>
<dbReference type="PANTHER" id="PTHR45138:SF9">
    <property type="entry name" value="DIGUANYLATE CYCLASE DGCM-RELATED"/>
    <property type="match status" value="1"/>
</dbReference>
<dbReference type="InterPro" id="IPR029787">
    <property type="entry name" value="Nucleotide_cyclase"/>
</dbReference>
<evidence type="ECO:0000256" key="5">
    <source>
        <dbReference type="SAM" id="SignalP"/>
    </source>
</evidence>
<feature type="domain" description="GGDEF" evidence="6">
    <location>
        <begin position="490"/>
        <end position="623"/>
    </location>
</feature>
<dbReference type="SMART" id="SM00267">
    <property type="entry name" value="GGDEF"/>
    <property type="match status" value="1"/>
</dbReference>
<dbReference type="CDD" id="cd01949">
    <property type="entry name" value="GGDEF"/>
    <property type="match status" value="1"/>
</dbReference>
<protein>
    <recommendedName>
        <fullName evidence="2">diguanylate cyclase</fullName>
        <ecNumber evidence="2">2.7.7.65</ecNumber>
    </recommendedName>
</protein>
<gene>
    <name evidence="7" type="ORF">C6Y40_04570</name>
</gene>
<evidence type="ECO:0000313" key="7">
    <source>
        <dbReference type="EMBL" id="PRO74770.1"/>
    </source>
</evidence>
<feature type="signal peptide" evidence="5">
    <location>
        <begin position="1"/>
        <end position="25"/>
    </location>
</feature>
<dbReference type="SUPFAM" id="SSF55073">
    <property type="entry name" value="Nucleotide cyclase"/>
    <property type="match status" value="1"/>
</dbReference>
<dbReference type="AlphaFoldDB" id="A0A2S9VE89"/>
<dbReference type="FunFam" id="3.30.70.270:FF:000001">
    <property type="entry name" value="Diguanylate cyclase domain protein"/>
    <property type="match status" value="1"/>
</dbReference>
<dbReference type="InterPro" id="IPR011990">
    <property type="entry name" value="TPR-like_helical_dom_sf"/>
</dbReference>
<keyword evidence="4" id="KW-0472">Membrane</keyword>